<reference evidence="3" key="1">
    <citation type="submission" date="2024-01" db="EMBL/GenBank/DDBJ databases">
        <title>The first autotrophic representatives of the genus Thermodesulfovibrio.</title>
        <authorList>
            <person name="Maltseva A.I."/>
            <person name="Elcheninov A.G."/>
            <person name="Kublanov I.V."/>
            <person name="Lebedinsky A.V."/>
            <person name="Frolov E.N."/>
        </authorList>
    </citation>
    <scope>NUCLEOTIDE SEQUENCE</scope>
    <source>
        <strain evidence="3">3907-1M</strain>
    </source>
</reference>
<feature type="compositionally biased region" description="Basic and acidic residues" evidence="1">
    <location>
        <begin position="74"/>
        <end position="83"/>
    </location>
</feature>
<feature type="signal peptide" evidence="2">
    <location>
        <begin position="1"/>
        <end position="21"/>
    </location>
</feature>
<protein>
    <submittedName>
        <fullName evidence="3">Uncharacterized protein</fullName>
    </submittedName>
</protein>
<evidence type="ECO:0000313" key="3">
    <source>
        <dbReference type="EMBL" id="XCH46120.1"/>
    </source>
</evidence>
<feature type="chain" id="PRO_5043818051" evidence="2">
    <location>
        <begin position="22"/>
        <end position="83"/>
    </location>
</feature>
<accession>A0AAU8GUH5</accession>
<feature type="compositionally biased region" description="Basic and acidic residues" evidence="1">
    <location>
        <begin position="34"/>
        <end position="44"/>
    </location>
</feature>
<sequence>MRKLLAFMLVVSFFLANQVFARSAFEEAVDTAIESKKAEQENRRSSFPGPAQPQQERENFLKDINEKIPTPTPKIEKEGGSER</sequence>
<proteinExistence type="predicted"/>
<dbReference type="KEGG" id="taut:V4D30_07190"/>
<evidence type="ECO:0000256" key="1">
    <source>
        <dbReference type="SAM" id="MobiDB-lite"/>
    </source>
</evidence>
<dbReference type="EMBL" id="CP144373">
    <property type="protein sequence ID" value="XCH46120.1"/>
    <property type="molecule type" value="Genomic_DNA"/>
</dbReference>
<organism evidence="3">
    <name type="scientific">Thermodesulfovibrio autotrophicus</name>
    <dbReference type="NCBI Taxonomy" id="3118333"/>
    <lineage>
        <taxon>Bacteria</taxon>
        <taxon>Pseudomonadati</taxon>
        <taxon>Nitrospirota</taxon>
        <taxon>Thermodesulfovibrionia</taxon>
        <taxon>Thermodesulfovibrionales</taxon>
        <taxon>Thermodesulfovibrionaceae</taxon>
        <taxon>Thermodesulfovibrio</taxon>
    </lineage>
</organism>
<name>A0AAU8GUH5_9BACT</name>
<gene>
    <name evidence="3" type="ORF">V4D30_07190</name>
</gene>
<evidence type="ECO:0000256" key="2">
    <source>
        <dbReference type="SAM" id="SignalP"/>
    </source>
</evidence>
<feature type="compositionally biased region" description="Basic and acidic residues" evidence="1">
    <location>
        <begin position="55"/>
        <end position="66"/>
    </location>
</feature>
<keyword evidence="2" id="KW-0732">Signal</keyword>
<feature type="region of interest" description="Disordered" evidence="1">
    <location>
        <begin position="34"/>
        <end position="83"/>
    </location>
</feature>
<dbReference type="AlphaFoldDB" id="A0AAU8GUH5"/>
<dbReference type="RefSeq" id="WP_353683659.1">
    <property type="nucleotide sequence ID" value="NZ_CP144373.1"/>
</dbReference>